<comment type="similarity">
    <text evidence="1">Belongs to the glycosyl hydrolase 3 family.</text>
</comment>
<organism evidence="5 6">
    <name type="scientific">Asterophora parasitica</name>
    <dbReference type="NCBI Taxonomy" id="117018"/>
    <lineage>
        <taxon>Eukaryota</taxon>
        <taxon>Fungi</taxon>
        <taxon>Dikarya</taxon>
        <taxon>Basidiomycota</taxon>
        <taxon>Agaricomycotina</taxon>
        <taxon>Agaricomycetes</taxon>
        <taxon>Agaricomycetidae</taxon>
        <taxon>Agaricales</taxon>
        <taxon>Tricholomatineae</taxon>
        <taxon>Lyophyllaceae</taxon>
        <taxon>Asterophora</taxon>
    </lineage>
</organism>
<sequence length="91" mass="10355">MPLVTDEIKREIGQHFVFGFHGHEVSEDIRTLIRDYHLGNVILMKRNVANAKQTRKIVRELQSIAKESGHAKPLLIGIDQENGALFSIHID</sequence>
<accession>A0A9P7G1C1</accession>
<dbReference type="GO" id="GO:0005975">
    <property type="term" value="P:carbohydrate metabolic process"/>
    <property type="evidence" value="ECO:0007669"/>
    <property type="project" value="InterPro"/>
</dbReference>
<dbReference type="Gene3D" id="3.20.20.300">
    <property type="entry name" value="Glycoside hydrolase, family 3, N-terminal domain"/>
    <property type="match status" value="1"/>
</dbReference>
<dbReference type="PANTHER" id="PTHR30480:SF8">
    <property type="entry name" value="PUTATIVE (AFU_ORTHOLOGUE AFUA_8G04060)-RELATED"/>
    <property type="match status" value="1"/>
</dbReference>
<dbReference type="GO" id="GO:0009254">
    <property type="term" value="P:peptidoglycan turnover"/>
    <property type="evidence" value="ECO:0007669"/>
    <property type="project" value="TreeGrafter"/>
</dbReference>
<dbReference type="AlphaFoldDB" id="A0A9P7G1C1"/>
<protein>
    <recommendedName>
        <fullName evidence="4">Glycoside hydrolase family 3 N-terminal domain-containing protein</fullName>
    </recommendedName>
</protein>
<proteinExistence type="inferred from homology"/>
<evidence type="ECO:0000256" key="2">
    <source>
        <dbReference type="ARBA" id="ARBA00022801"/>
    </source>
</evidence>
<evidence type="ECO:0000259" key="4">
    <source>
        <dbReference type="Pfam" id="PF00933"/>
    </source>
</evidence>
<dbReference type="EMBL" id="JABCKV010002308">
    <property type="protein sequence ID" value="KAG5638962.1"/>
    <property type="molecule type" value="Genomic_DNA"/>
</dbReference>
<dbReference type="Proteomes" id="UP000775547">
    <property type="component" value="Unassembled WGS sequence"/>
</dbReference>
<dbReference type="InterPro" id="IPR050226">
    <property type="entry name" value="NagZ_Beta-hexosaminidase"/>
</dbReference>
<dbReference type="InterPro" id="IPR017853">
    <property type="entry name" value="GH"/>
</dbReference>
<reference evidence="5" key="1">
    <citation type="submission" date="2020-07" db="EMBL/GenBank/DDBJ databases">
        <authorList>
            <person name="Nieuwenhuis M."/>
            <person name="Van De Peppel L.J.J."/>
        </authorList>
    </citation>
    <scope>NUCLEOTIDE SEQUENCE</scope>
    <source>
        <strain evidence="5">AP01</strain>
        <tissue evidence="5">Mycelium</tissue>
    </source>
</reference>
<comment type="caution">
    <text evidence="5">The sequence shown here is derived from an EMBL/GenBank/DDBJ whole genome shotgun (WGS) entry which is preliminary data.</text>
</comment>
<dbReference type="OrthoDB" id="4215304at2759"/>
<keyword evidence="2" id="KW-0378">Hydrolase</keyword>
<gene>
    <name evidence="5" type="ORF">DXG03_003942</name>
</gene>
<dbReference type="GO" id="GO:0004553">
    <property type="term" value="F:hydrolase activity, hydrolyzing O-glycosyl compounds"/>
    <property type="evidence" value="ECO:0007669"/>
    <property type="project" value="InterPro"/>
</dbReference>
<evidence type="ECO:0000313" key="5">
    <source>
        <dbReference type="EMBL" id="KAG5638962.1"/>
    </source>
</evidence>
<keyword evidence="3" id="KW-0326">Glycosidase</keyword>
<dbReference type="InterPro" id="IPR036962">
    <property type="entry name" value="Glyco_hydro_3_N_sf"/>
</dbReference>
<evidence type="ECO:0000313" key="6">
    <source>
        <dbReference type="Proteomes" id="UP000775547"/>
    </source>
</evidence>
<feature type="domain" description="Glycoside hydrolase family 3 N-terminal" evidence="4">
    <location>
        <begin position="20"/>
        <end position="84"/>
    </location>
</feature>
<evidence type="ECO:0000256" key="3">
    <source>
        <dbReference type="ARBA" id="ARBA00023295"/>
    </source>
</evidence>
<dbReference type="InterPro" id="IPR001764">
    <property type="entry name" value="Glyco_hydro_3_N"/>
</dbReference>
<dbReference type="Pfam" id="PF00933">
    <property type="entry name" value="Glyco_hydro_3"/>
    <property type="match status" value="1"/>
</dbReference>
<evidence type="ECO:0000256" key="1">
    <source>
        <dbReference type="ARBA" id="ARBA00005336"/>
    </source>
</evidence>
<name>A0A9P7G1C1_9AGAR</name>
<dbReference type="PANTHER" id="PTHR30480">
    <property type="entry name" value="BETA-HEXOSAMINIDASE-RELATED"/>
    <property type="match status" value="1"/>
</dbReference>
<dbReference type="SUPFAM" id="SSF51445">
    <property type="entry name" value="(Trans)glycosidases"/>
    <property type="match status" value="1"/>
</dbReference>
<reference evidence="5" key="2">
    <citation type="submission" date="2021-10" db="EMBL/GenBank/DDBJ databases">
        <title>Phylogenomics reveals ancestral predisposition of the termite-cultivated fungus Termitomyces towards a domesticated lifestyle.</title>
        <authorList>
            <person name="Auxier B."/>
            <person name="Grum-Grzhimaylo A."/>
            <person name="Cardenas M.E."/>
            <person name="Lodge J.D."/>
            <person name="Laessoe T."/>
            <person name="Pedersen O."/>
            <person name="Smith M.E."/>
            <person name="Kuyper T.W."/>
            <person name="Franco-Molano E.A."/>
            <person name="Baroni T.J."/>
            <person name="Aanen D.K."/>
        </authorList>
    </citation>
    <scope>NUCLEOTIDE SEQUENCE</scope>
    <source>
        <strain evidence="5">AP01</strain>
        <tissue evidence="5">Mycelium</tissue>
    </source>
</reference>
<keyword evidence="6" id="KW-1185">Reference proteome</keyword>